<evidence type="ECO:0000313" key="2">
    <source>
        <dbReference type="EMBL" id="ABD89634.1"/>
    </source>
</evidence>
<name>Q20Z02_RHOPB</name>
<accession>Q20Z02</accession>
<proteinExistence type="predicted"/>
<dbReference type="EMBL" id="CP000301">
    <property type="protein sequence ID" value="ABD89634.1"/>
    <property type="molecule type" value="Genomic_DNA"/>
</dbReference>
<evidence type="ECO:0000256" key="1">
    <source>
        <dbReference type="SAM" id="MobiDB-lite"/>
    </source>
</evidence>
<protein>
    <submittedName>
        <fullName evidence="2">Uncharacterized protein</fullName>
    </submittedName>
</protein>
<feature type="region of interest" description="Disordered" evidence="1">
    <location>
        <begin position="1"/>
        <end position="27"/>
    </location>
</feature>
<gene>
    <name evidence="2" type="ordered locus">RPC_4108</name>
</gene>
<dbReference type="KEGG" id="rpc:RPC_4108"/>
<feature type="compositionally biased region" description="Low complexity" evidence="1">
    <location>
        <begin position="1"/>
        <end position="17"/>
    </location>
</feature>
<reference evidence="2" key="1">
    <citation type="submission" date="2006-03" db="EMBL/GenBank/DDBJ databases">
        <title>Complete sequence of Rhodopseudomonas palustris BisB18.</title>
        <authorList>
            <consortium name="US DOE Joint Genome Institute"/>
            <person name="Copeland A."/>
            <person name="Lucas S."/>
            <person name="Lapidus A."/>
            <person name="Barry K."/>
            <person name="Detter J.C."/>
            <person name="Glavina del Rio T."/>
            <person name="Hammon N."/>
            <person name="Israni S."/>
            <person name="Dalin E."/>
            <person name="Tice H."/>
            <person name="Pitluck S."/>
            <person name="Chain P."/>
            <person name="Malfatti S."/>
            <person name="Shin M."/>
            <person name="Vergez L."/>
            <person name="Schmutz J."/>
            <person name="Larimer F."/>
            <person name="Land M."/>
            <person name="Hauser L."/>
            <person name="Pelletier D.A."/>
            <person name="Kyrpides N."/>
            <person name="Anderson I."/>
            <person name="Oda Y."/>
            <person name="Harwood C.S."/>
            <person name="Richardson P."/>
        </authorList>
    </citation>
    <scope>NUCLEOTIDE SEQUENCE [LARGE SCALE GENOMIC DNA]</scope>
    <source>
        <strain evidence="2">BisB18</strain>
    </source>
</reference>
<dbReference type="HOGENOM" id="CLU_2424966_0_0_5"/>
<organism evidence="2">
    <name type="scientific">Rhodopseudomonas palustris (strain BisB18)</name>
    <dbReference type="NCBI Taxonomy" id="316056"/>
    <lineage>
        <taxon>Bacteria</taxon>
        <taxon>Pseudomonadati</taxon>
        <taxon>Pseudomonadota</taxon>
        <taxon>Alphaproteobacteria</taxon>
        <taxon>Hyphomicrobiales</taxon>
        <taxon>Nitrobacteraceae</taxon>
        <taxon>Rhodopseudomonas</taxon>
    </lineage>
</organism>
<sequence length="91" mass="9524">MGDQGAACPAGARANPGPRRPRDRPACPQPLLRRIQSAADPASELLRRHRVGGGMTRSIGALAVDAAIRQRRITCGAIGARKAVGRLFGSD</sequence>
<dbReference type="AlphaFoldDB" id="Q20Z02"/>